<feature type="domain" description="Late nodulin" evidence="2">
    <location>
        <begin position="1"/>
        <end position="63"/>
    </location>
</feature>
<keyword evidence="1" id="KW-0472">Membrane</keyword>
<dbReference type="Proteomes" id="UP000265566">
    <property type="component" value="Chromosome 3"/>
</dbReference>
<reference evidence="3 6" key="2">
    <citation type="journal article" date="2014" name="BMC Genomics">
        <title>An improved genome release (version Mt4.0) for the model legume Medicago truncatula.</title>
        <authorList>
            <person name="Tang H."/>
            <person name="Krishnakumar V."/>
            <person name="Bidwell S."/>
            <person name="Rosen B."/>
            <person name="Chan A."/>
            <person name="Zhou S."/>
            <person name="Gentzbittel L."/>
            <person name="Childs K.L."/>
            <person name="Yandell M."/>
            <person name="Gundlach H."/>
            <person name="Mayer K.F."/>
            <person name="Schwartz D.C."/>
            <person name="Town C.D."/>
        </authorList>
    </citation>
    <scope>GENOME REANNOTATION</scope>
    <source>
        <strain evidence="3">A17</strain>
        <strain evidence="5 6">cv. Jemalong A17</strain>
    </source>
</reference>
<keyword evidence="1" id="KW-1133">Transmembrane helix</keyword>
<proteinExistence type="predicted"/>
<name>A0A072V4N7_MEDTR</name>
<dbReference type="AlphaFoldDB" id="A0A072V4N7"/>
<dbReference type="Gramene" id="rna13977">
    <property type="protein sequence ID" value="RHN66065.1"/>
    <property type="gene ID" value="gene13977"/>
</dbReference>
<evidence type="ECO:0000259" key="2">
    <source>
        <dbReference type="Pfam" id="PF07127"/>
    </source>
</evidence>
<evidence type="ECO:0000313" key="4">
    <source>
        <dbReference type="EMBL" id="RHN66065.1"/>
    </source>
</evidence>
<dbReference type="PaxDb" id="3880-AES69202"/>
<evidence type="ECO:0000313" key="3">
    <source>
        <dbReference type="EMBL" id="KEH33155.1"/>
    </source>
</evidence>
<dbReference type="InterPro" id="IPR009810">
    <property type="entry name" value="Nodulin_late_dom"/>
</dbReference>
<dbReference type="Proteomes" id="UP000002051">
    <property type="component" value="Chromosome 3"/>
</dbReference>
<evidence type="ECO:0000256" key="1">
    <source>
        <dbReference type="SAM" id="Phobius"/>
    </source>
</evidence>
<protein>
    <submittedName>
        <fullName evidence="3">Nodule Cysteine-Rich (NCR) secreted peptide</fullName>
    </submittedName>
    <submittedName>
        <fullName evidence="4">Putative Late nodulin</fullName>
    </submittedName>
</protein>
<dbReference type="Pfam" id="PF07127">
    <property type="entry name" value="Nodulin_late"/>
    <property type="match status" value="1"/>
</dbReference>
<dbReference type="GO" id="GO:0046872">
    <property type="term" value="F:metal ion binding"/>
    <property type="evidence" value="ECO:0007669"/>
    <property type="project" value="InterPro"/>
</dbReference>
<sequence length="65" mass="7383">MVIILKFIYALIILFFIIFVATTEGVLPYITVSGDPIHCINAYDCPNVCVDFLISRCINNKCYCM</sequence>
<reference evidence="3 6" key="1">
    <citation type="journal article" date="2011" name="Nature">
        <title>The Medicago genome provides insight into the evolution of rhizobial symbioses.</title>
        <authorList>
            <person name="Young N.D."/>
            <person name="Debelle F."/>
            <person name="Oldroyd G.E."/>
            <person name="Geurts R."/>
            <person name="Cannon S.B."/>
            <person name="Udvardi M.K."/>
            <person name="Benedito V.A."/>
            <person name="Mayer K.F."/>
            <person name="Gouzy J."/>
            <person name="Schoof H."/>
            <person name="Van de Peer Y."/>
            <person name="Proost S."/>
            <person name="Cook D.R."/>
            <person name="Meyers B.C."/>
            <person name="Spannagl M."/>
            <person name="Cheung F."/>
            <person name="De Mita S."/>
            <person name="Krishnakumar V."/>
            <person name="Gundlach H."/>
            <person name="Zhou S."/>
            <person name="Mudge J."/>
            <person name="Bharti A.K."/>
            <person name="Murray J.D."/>
            <person name="Naoumkina M.A."/>
            <person name="Rosen B."/>
            <person name="Silverstein K.A."/>
            <person name="Tang H."/>
            <person name="Rombauts S."/>
            <person name="Zhao P.X."/>
            <person name="Zhou P."/>
            <person name="Barbe V."/>
            <person name="Bardou P."/>
            <person name="Bechner M."/>
            <person name="Bellec A."/>
            <person name="Berger A."/>
            <person name="Berges H."/>
            <person name="Bidwell S."/>
            <person name="Bisseling T."/>
            <person name="Choisne N."/>
            <person name="Couloux A."/>
            <person name="Denny R."/>
            <person name="Deshpande S."/>
            <person name="Dai X."/>
            <person name="Doyle J.J."/>
            <person name="Dudez A.M."/>
            <person name="Farmer A.D."/>
            <person name="Fouteau S."/>
            <person name="Franken C."/>
            <person name="Gibelin C."/>
            <person name="Gish J."/>
            <person name="Goldstein S."/>
            <person name="Gonzalez A.J."/>
            <person name="Green P.J."/>
            <person name="Hallab A."/>
            <person name="Hartog M."/>
            <person name="Hua A."/>
            <person name="Humphray S.J."/>
            <person name="Jeong D.H."/>
            <person name="Jing Y."/>
            <person name="Jocker A."/>
            <person name="Kenton S.M."/>
            <person name="Kim D.J."/>
            <person name="Klee K."/>
            <person name="Lai H."/>
            <person name="Lang C."/>
            <person name="Lin S."/>
            <person name="Macmil S.L."/>
            <person name="Magdelenat G."/>
            <person name="Matthews L."/>
            <person name="McCorrison J."/>
            <person name="Monaghan E.L."/>
            <person name="Mun J.H."/>
            <person name="Najar F.Z."/>
            <person name="Nicholson C."/>
            <person name="Noirot C."/>
            <person name="O'Bleness M."/>
            <person name="Paule C.R."/>
            <person name="Poulain J."/>
            <person name="Prion F."/>
            <person name="Qin B."/>
            <person name="Qu C."/>
            <person name="Retzel E.F."/>
            <person name="Riddle C."/>
            <person name="Sallet E."/>
            <person name="Samain S."/>
            <person name="Samson N."/>
            <person name="Sanders I."/>
            <person name="Saurat O."/>
            <person name="Scarpelli C."/>
            <person name="Schiex T."/>
            <person name="Segurens B."/>
            <person name="Severin A.J."/>
            <person name="Sherrier D.J."/>
            <person name="Shi R."/>
            <person name="Sims S."/>
            <person name="Singer S.R."/>
            <person name="Sinharoy S."/>
            <person name="Sterck L."/>
            <person name="Viollet A."/>
            <person name="Wang B.B."/>
            <person name="Wang K."/>
            <person name="Wang M."/>
            <person name="Wang X."/>
            <person name="Warfsmann J."/>
            <person name="Weissenbach J."/>
            <person name="White D.D."/>
            <person name="White J.D."/>
            <person name="Wiley G.B."/>
            <person name="Wincker P."/>
            <person name="Xing Y."/>
            <person name="Yang L."/>
            <person name="Yao Z."/>
            <person name="Ying F."/>
            <person name="Zhai J."/>
            <person name="Zhou L."/>
            <person name="Zuber A."/>
            <person name="Denarie J."/>
            <person name="Dixon R.A."/>
            <person name="May G.D."/>
            <person name="Schwartz D.C."/>
            <person name="Rogers J."/>
            <person name="Quetier F."/>
            <person name="Town C.D."/>
            <person name="Roe B.A."/>
        </authorList>
    </citation>
    <scope>NUCLEOTIDE SEQUENCE [LARGE SCALE GENOMIC DNA]</scope>
    <source>
        <strain evidence="3">A17</strain>
        <strain evidence="5 6">cv. Jemalong A17</strain>
    </source>
</reference>
<evidence type="ECO:0000313" key="6">
    <source>
        <dbReference type="Proteomes" id="UP000002051"/>
    </source>
</evidence>
<reference evidence="5" key="3">
    <citation type="submission" date="2015-04" db="UniProtKB">
        <authorList>
            <consortium name="EnsemblPlants"/>
        </authorList>
    </citation>
    <scope>IDENTIFICATION</scope>
    <source>
        <strain evidence="5">cv. Jemalong A17</strain>
    </source>
</reference>
<dbReference type="EMBL" id="CM001219">
    <property type="protein sequence ID" value="KEH33155.1"/>
    <property type="molecule type" value="Genomic_DNA"/>
</dbReference>
<keyword evidence="6" id="KW-1185">Reference proteome</keyword>
<reference evidence="4" key="4">
    <citation type="journal article" date="2018" name="Nat. Plants">
        <title>Whole-genome landscape of Medicago truncatula symbiotic genes.</title>
        <authorList>
            <person name="Pecrix Y."/>
            <person name="Gamas P."/>
            <person name="Carrere S."/>
        </authorList>
    </citation>
    <scope>NUCLEOTIDE SEQUENCE</scope>
    <source>
        <tissue evidence="4">Leaves</tissue>
    </source>
</reference>
<organism evidence="3 6">
    <name type="scientific">Medicago truncatula</name>
    <name type="common">Barrel medic</name>
    <name type="synonym">Medicago tribuloides</name>
    <dbReference type="NCBI Taxonomy" id="3880"/>
    <lineage>
        <taxon>Eukaryota</taxon>
        <taxon>Viridiplantae</taxon>
        <taxon>Streptophyta</taxon>
        <taxon>Embryophyta</taxon>
        <taxon>Tracheophyta</taxon>
        <taxon>Spermatophyta</taxon>
        <taxon>Magnoliopsida</taxon>
        <taxon>eudicotyledons</taxon>
        <taxon>Gunneridae</taxon>
        <taxon>Pentapetalae</taxon>
        <taxon>rosids</taxon>
        <taxon>fabids</taxon>
        <taxon>Fabales</taxon>
        <taxon>Fabaceae</taxon>
        <taxon>Papilionoideae</taxon>
        <taxon>50 kb inversion clade</taxon>
        <taxon>NPAAA clade</taxon>
        <taxon>Hologalegina</taxon>
        <taxon>IRL clade</taxon>
        <taxon>Trifolieae</taxon>
        <taxon>Medicago</taxon>
    </lineage>
</organism>
<dbReference type="EnsemblPlants" id="KEH33155">
    <property type="protein sequence ID" value="KEH33155"/>
    <property type="gene ID" value="MTR_3g025295"/>
</dbReference>
<keyword evidence="1" id="KW-0812">Transmembrane</keyword>
<dbReference type="HOGENOM" id="CLU_2853053_0_0_1"/>
<evidence type="ECO:0000313" key="5">
    <source>
        <dbReference type="EnsemblPlants" id="KEH33155"/>
    </source>
</evidence>
<dbReference type="EMBL" id="PSQE01000003">
    <property type="protein sequence ID" value="RHN66065.1"/>
    <property type="molecule type" value="Genomic_DNA"/>
</dbReference>
<feature type="transmembrane region" description="Helical" evidence="1">
    <location>
        <begin position="7"/>
        <end position="30"/>
    </location>
</feature>
<accession>A0A072V4N7</accession>
<gene>
    <name evidence="3" type="ordered locus">MTR_3g025295</name>
    <name evidence="4" type="ORF">MtrunA17_Chr3g0086721</name>
</gene>